<keyword evidence="4" id="KW-1185">Reference proteome</keyword>
<protein>
    <recommendedName>
        <fullName evidence="2">DUF6438 domain-containing protein</fullName>
    </recommendedName>
</protein>
<comment type="caution">
    <text evidence="3">The sequence shown here is derived from an EMBL/GenBank/DDBJ whole genome shotgun (WGS) entry which is preliminary data.</text>
</comment>
<reference evidence="3 4" key="1">
    <citation type="submission" date="2018-02" db="EMBL/GenBank/DDBJ databases">
        <title>Genomic Encyclopedia of Archaeal and Bacterial Type Strains, Phase II (KMG-II): from individual species to whole genera.</title>
        <authorList>
            <person name="Goeker M."/>
        </authorList>
    </citation>
    <scope>NUCLEOTIDE SEQUENCE [LARGE SCALE GENOMIC DNA]</scope>
    <source>
        <strain evidence="3 4">DSM 29526</strain>
    </source>
</reference>
<name>A0A2S6IBJ4_9BACT</name>
<evidence type="ECO:0000313" key="4">
    <source>
        <dbReference type="Proteomes" id="UP000237662"/>
    </source>
</evidence>
<feature type="domain" description="DUF6438" evidence="2">
    <location>
        <begin position="137"/>
        <end position="249"/>
    </location>
</feature>
<evidence type="ECO:0000313" key="3">
    <source>
        <dbReference type="EMBL" id="PPK88881.1"/>
    </source>
</evidence>
<evidence type="ECO:0000256" key="1">
    <source>
        <dbReference type="SAM" id="MobiDB-lite"/>
    </source>
</evidence>
<dbReference type="Proteomes" id="UP000237662">
    <property type="component" value="Unassembled WGS sequence"/>
</dbReference>
<dbReference type="InterPro" id="IPR045497">
    <property type="entry name" value="DUF6438"/>
</dbReference>
<feature type="region of interest" description="Disordered" evidence="1">
    <location>
        <begin position="57"/>
        <end position="76"/>
    </location>
</feature>
<sequence length="268" mass="29803">MNNYYTALLGILLLCLSCTRQPIGISGSPNTPVQAPIEDGNVSPDPEIDEARALRTEEELSRGVEAPARPGVGNLPDESEVKAMRREEVRRRREAMESPQIETNETAEIENQASLGQAPIAELGYREEVAEDANAPELIFQKSTCYGDCEAYTFSLQSGGMTSLLVDKGEVAQGLYNRQLYSVDYEDLNNSIDSLRQLTFDPVYPVEAEVPTDIPYRLLTIPDQNGYPRNIKIYSNAPPALERFMNRLEVLIGEQSWQTTEKNDGGKP</sequence>
<feature type="region of interest" description="Disordered" evidence="1">
    <location>
        <begin position="26"/>
        <end position="46"/>
    </location>
</feature>
<dbReference type="Pfam" id="PF20033">
    <property type="entry name" value="DUF6438"/>
    <property type="match status" value="1"/>
</dbReference>
<evidence type="ECO:0000259" key="2">
    <source>
        <dbReference type="Pfam" id="PF20033"/>
    </source>
</evidence>
<gene>
    <name evidence="3" type="ORF">CLV84_1855</name>
</gene>
<proteinExistence type="predicted"/>
<organism evidence="3 4">
    <name type="scientific">Neolewinella xylanilytica</name>
    <dbReference type="NCBI Taxonomy" id="1514080"/>
    <lineage>
        <taxon>Bacteria</taxon>
        <taxon>Pseudomonadati</taxon>
        <taxon>Bacteroidota</taxon>
        <taxon>Saprospiria</taxon>
        <taxon>Saprospirales</taxon>
        <taxon>Lewinellaceae</taxon>
        <taxon>Neolewinella</taxon>
    </lineage>
</organism>
<dbReference type="RefSeq" id="WP_104419409.1">
    <property type="nucleotide sequence ID" value="NZ_PTJC01000005.1"/>
</dbReference>
<dbReference type="EMBL" id="PTJC01000005">
    <property type="protein sequence ID" value="PPK88881.1"/>
    <property type="molecule type" value="Genomic_DNA"/>
</dbReference>
<dbReference type="AlphaFoldDB" id="A0A2S6IBJ4"/>
<accession>A0A2S6IBJ4</accession>
<dbReference type="OrthoDB" id="7172369at2"/>